<accession>A0A7W5B3I9</accession>
<name>A0A7W5B3I9_9BACL</name>
<evidence type="ECO:0000313" key="1">
    <source>
        <dbReference type="EMBL" id="MBB3113765.1"/>
    </source>
</evidence>
<comment type="caution">
    <text evidence="1">The sequence shown here is derived from an EMBL/GenBank/DDBJ whole genome shotgun (WGS) entry which is preliminary data.</text>
</comment>
<reference evidence="1 2" key="1">
    <citation type="submission" date="2020-08" db="EMBL/GenBank/DDBJ databases">
        <title>Genomic Encyclopedia of Type Strains, Phase III (KMG-III): the genomes of soil and plant-associated and newly described type strains.</title>
        <authorList>
            <person name="Whitman W."/>
        </authorList>
    </citation>
    <scope>NUCLEOTIDE SEQUENCE [LARGE SCALE GENOMIC DNA]</scope>
    <source>
        <strain evidence="1 2">CECT 5862</strain>
    </source>
</reference>
<proteinExistence type="predicted"/>
<dbReference type="Proteomes" id="UP000570361">
    <property type="component" value="Unassembled WGS sequence"/>
</dbReference>
<organism evidence="1 2">
    <name type="scientific">Paenibacillus phyllosphaerae</name>
    <dbReference type="NCBI Taxonomy" id="274593"/>
    <lineage>
        <taxon>Bacteria</taxon>
        <taxon>Bacillati</taxon>
        <taxon>Bacillota</taxon>
        <taxon>Bacilli</taxon>
        <taxon>Bacillales</taxon>
        <taxon>Paenibacillaceae</taxon>
        <taxon>Paenibacillus</taxon>
    </lineage>
</organism>
<dbReference type="EMBL" id="JACHXK010000021">
    <property type="protein sequence ID" value="MBB3113765.1"/>
    <property type="molecule type" value="Genomic_DNA"/>
</dbReference>
<keyword evidence="2" id="KW-1185">Reference proteome</keyword>
<protein>
    <submittedName>
        <fullName evidence="1">Uncharacterized protein</fullName>
    </submittedName>
</protein>
<sequence length="36" mass="4282">MANKGKTEYLGFALICREAEGFHRVLRRHPNFIHLR</sequence>
<dbReference type="AlphaFoldDB" id="A0A7W5B3I9"/>
<evidence type="ECO:0000313" key="2">
    <source>
        <dbReference type="Proteomes" id="UP000570361"/>
    </source>
</evidence>
<gene>
    <name evidence="1" type="ORF">FHS18_005878</name>
</gene>